<dbReference type="Proteomes" id="UP000249590">
    <property type="component" value="Unassembled WGS sequence"/>
</dbReference>
<evidence type="ECO:0000256" key="2">
    <source>
        <dbReference type="ARBA" id="ARBA00023012"/>
    </source>
</evidence>
<feature type="domain" description="Response regulatory" evidence="4">
    <location>
        <begin position="6"/>
        <end position="121"/>
    </location>
</feature>
<dbReference type="OrthoDB" id="9800897at2"/>
<dbReference type="EMBL" id="QHHQ01000006">
    <property type="protein sequence ID" value="RAH99010.1"/>
    <property type="molecule type" value="Genomic_DNA"/>
</dbReference>
<feature type="modified residue" description="4-aspartylphosphate" evidence="3">
    <location>
        <position position="54"/>
    </location>
</feature>
<comment type="caution">
    <text evidence="5">The sequence shown here is derived from an EMBL/GenBank/DDBJ whole genome shotgun (WGS) entry which is preliminary data.</text>
</comment>
<protein>
    <submittedName>
        <fullName evidence="5">Response regulator</fullName>
    </submittedName>
</protein>
<proteinExistence type="predicted"/>
<sequence length="123" mass="13688">MTGRHRIAVIEDIEMNRDLLVQLLEDRADIRCAVDGESGLALVRAWRPHLVLLDLSVPLMDGWTVARCIRDCPELSGTYIVALTAHAMAGDRERALDAGCDEHMTKPIDERALFALLDRNLGP</sequence>
<name>A0A8B2NQ07_9HYPH</name>
<evidence type="ECO:0000256" key="1">
    <source>
        <dbReference type="ARBA" id="ARBA00022553"/>
    </source>
</evidence>
<keyword evidence="6" id="KW-1185">Reference proteome</keyword>
<keyword evidence="2" id="KW-0902">Two-component regulatory system</keyword>
<dbReference type="SMART" id="SM00448">
    <property type="entry name" value="REC"/>
    <property type="match status" value="1"/>
</dbReference>
<evidence type="ECO:0000256" key="3">
    <source>
        <dbReference type="PROSITE-ProRule" id="PRU00169"/>
    </source>
</evidence>
<gene>
    <name evidence="5" type="ORF">DLJ53_25630</name>
</gene>
<evidence type="ECO:0000313" key="5">
    <source>
        <dbReference type="EMBL" id="RAH99010.1"/>
    </source>
</evidence>
<dbReference type="RefSeq" id="WP_111350567.1">
    <property type="nucleotide sequence ID" value="NZ_JAIWKD010000004.1"/>
</dbReference>
<dbReference type="SUPFAM" id="SSF52172">
    <property type="entry name" value="CheY-like"/>
    <property type="match status" value="1"/>
</dbReference>
<keyword evidence="1 3" id="KW-0597">Phosphoprotein</keyword>
<dbReference type="Pfam" id="PF00072">
    <property type="entry name" value="Response_reg"/>
    <property type="match status" value="1"/>
</dbReference>
<dbReference type="Gene3D" id="3.40.50.2300">
    <property type="match status" value="1"/>
</dbReference>
<organism evidence="5 6">
    <name type="scientific">Acuticoccus sediminis</name>
    <dbReference type="NCBI Taxonomy" id="2184697"/>
    <lineage>
        <taxon>Bacteria</taxon>
        <taxon>Pseudomonadati</taxon>
        <taxon>Pseudomonadota</taxon>
        <taxon>Alphaproteobacteria</taxon>
        <taxon>Hyphomicrobiales</taxon>
        <taxon>Amorphaceae</taxon>
        <taxon>Acuticoccus</taxon>
    </lineage>
</organism>
<evidence type="ECO:0000259" key="4">
    <source>
        <dbReference type="PROSITE" id="PS50110"/>
    </source>
</evidence>
<dbReference type="GO" id="GO:0000160">
    <property type="term" value="P:phosphorelay signal transduction system"/>
    <property type="evidence" value="ECO:0007669"/>
    <property type="project" value="UniProtKB-KW"/>
</dbReference>
<dbReference type="InterPro" id="IPR001789">
    <property type="entry name" value="Sig_transdc_resp-reg_receiver"/>
</dbReference>
<accession>A0A8B2NQ07</accession>
<dbReference type="PANTHER" id="PTHR45339:SF1">
    <property type="entry name" value="HYBRID SIGNAL TRANSDUCTION HISTIDINE KINASE J"/>
    <property type="match status" value="1"/>
</dbReference>
<dbReference type="PANTHER" id="PTHR45339">
    <property type="entry name" value="HYBRID SIGNAL TRANSDUCTION HISTIDINE KINASE J"/>
    <property type="match status" value="1"/>
</dbReference>
<dbReference type="AlphaFoldDB" id="A0A8B2NQ07"/>
<dbReference type="PROSITE" id="PS50110">
    <property type="entry name" value="RESPONSE_REGULATORY"/>
    <property type="match status" value="1"/>
</dbReference>
<reference evidence="5 6" key="1">
    <citation type="submission" date="2018-05" db="EMBL/GenBank/DDBJ databases">
        <title>Acuticoccus sediminis sp. nov., isolated from deep-sea sediment of Indian Ocean.</title>
        <authorList>
            <person name="Liu X."/>
            <person name="Lai Q."/>
            <person name="Du Y."/>
            <person name="Sun F."/>
            <person name="Zhang X."/>
            <person name="Wang S."/>
            <person name="Shao Z."/>
        </authorList>
    </citation>
    <scope>NUCLEOTIDE SEQUENCE [LARGE SCALE GENOMIC DNA]</scope>
    <source>
        <strain evidence="5 6">PTG4-2</strain>
    </source>
</reference>
<evidence type="ECO:0000313" key="6">
    <source>
        <dbReference type="Proteomes" id="UP000249590"/>
    </source>
</evidence>
<dbReference type="InterPro" id="IPR011006">
    <property type="entry name" value="CheY-like_superfamily"/>
</dbReference>